<dbReference type="RefSeq" id="WP_147783424.1">
    <property type="nucleotide sequence ID" value="NZ_VRMG01000007.1"/>
</dbReference>
<evidence type="ECO:0000313" key="3">
    <source>
        <dbReference type="Proteomes" id="UP000321379"/>
    </source>
</evidence>
<keyword evidence="1" id="KW-0812">Transmembrane</keyword>
<dbReference type="AlphaFoldDB" id="A0A5C8UP68"/>
<evidence type="ECO:0000256" key="1">
    <source>
        <dbReference type="RuleBase" id="RU363076"/>
    </source>
</evidence>
<dbReference type="Pfam" id="PF02104">
    <property type="entry name" value="SURF1"/>
    <property type="match status" value="1"/>
</dbReference>
<dbReference type="PROSITE" id="PS50895">
    <property type="entry name" value="SURF1"/>
    <property type="match status" value="1"/>
</dbReference>
<gene>
    <name evidence="2" type="ORF">FVP33_09460</name>
</gene>
<keyword evidence="3" id="KW-1185">Reference proteome</keyword>
<feature type="transmembrane region" description="Helical" evidence="1">
    <location>
        <begin position="220"/>
        <end position="238"/>
    </location>
</feature>
<proteinExistence type="inferred from homology"/>
<evidence type="ECO:0000313" key="2">
    <source>
        <dbReference type="EMBL" id="TXN30238.1"/>
    </source>
</evidence>
<protein>
    <recommendedName>
        <fullName evidence="1">SURF1-like protein</fullName>
    </recommendedName>
</protein>
<keyword evidence="1" id="KW-1133">Transmembrane helix</keyword>
<name>A0A5C8UP68_9MICO</name>
<accession>A0A5C8UP68</accession>
<comment type="similarity">
    <text evidence="1">Belongs to the SURF1 family.</text>
</comment>
<reference evidence="2 3" key="1">
    <citation type="submission" date="2019-08" db="EMBL/GenBank/DDBJ databases">
        <title>Bacterial whole genome sequence for Glaciihabitans sp. CHu50b-6-2.</title>
        <authorList>
            <person name="Jin L."/>
        </authorList>
    </citation>
    <scope>NUCLEOTIDE SEQUENCE [LARGE SCALE GENOMIC DNA]</scope>
    <source>
        <strain evidence="2 3">CHu50b-6-2</strain>
    </source>
</reference>
<keyword evidence="1" id="KW-0472">Membrane</keyword>
<comment type="caution">
    <text evidence="2">The sequence shown here is derived from an EMBL/GenBank/DDBJ whole genome shotgun (WGS) entry which is preliminary data.</text>
</comment>
<keyword evidence="1" id="KW-1003">Cell membrane</keyword>
<organism evidence="2 3">
    <name type="scientific">Lacisediminihabitans profunda</name>
    <dbReference type="NCBI Taxonomy" id="2594790"/>
    <lineage>
        <taxon>Bacteria</taxon>
        <taxon>Bacillati</taxon>
        <taxon>Actinomycetota</taxon>
        <taxon>Actinomycetes</taxon>
        <taxon>Micrococcales</taxon>
        <taxon>Microbacteriaceae</taxon>
        <taxon>Lacisediminihabitans</taxon>
    </lineage>
</organism>
<dbReference type="Proteomes" id="UP000321379">
    <property type="component" value="Unassembled WGS sequence"/>
</dbReference>
<dbReference type="InterPro" id="IPR002994">
    <property type="entry name" value="Surf1/Shy1"/>
</dbReference>
<comment type="caution">
    <text evidence="1">Lacks conserved residue(s) required for the propagation of feature annotation.</text>
</comment>
<comment type="subcellular location">
    <subcellularLocation>
        <location evidence="1">Cell membrane</location>
        <topology evidence="1">Multi-pass membrane protein</topology>
    </subcellularLocation>
</comment>
<dbReference type="EMBL" id="VRMG01000007">
    <property type="protein sequence ID" value="TXN30238.1"/>
    <property type="molecule type" value="Genomic_DNA"/>
</dbReference>
<sequence>MWSVARRPRWIAALVFALALAAGFAALGQWQLARSVATGTVIQRDTETIVPLTSVAKPQSPVTDRATAQLVTATGAWMPGDYVIVSDRLNKGVAGYWVVGHFSVNQAPGTNGTVGLVAAVGWSASLKAAQAALSAIDASQTLATVTVTGRYIPSESPQDSDFERGKLTTISPGAMINLWKHADPAGVYGGYLTSAAPADGLTAIDSPEPSSEVEVNLLNVFYAVEWVVFAGFALFLWYRLVKDAWEREQEEASEVN</sequence>
<dbReference type="GO" id="GO:0005886">
    <property type="term" value="C:plasma membrane"/>
    <property type="evidence" value="ECO:0007669"/>
    <property type="project" value="UniProtKB-SubCell"/>
</dbReference>